<dbReference type="EMBL" id="LCEK01000023">
    <property type="protein sequence ID" value="KKS71638.1"/>
    <property type="molecule type" value="Genomic_DNA"/>
</dbReference>
<name>A0A0G1EAM8_9BACT</name>
<protein>
    <submittedName>
        <fullName evidence="1">Uncharacterized protein</fullName>
    </submittedName>
</protein>
<evidence type="ECO:0000313" key="2">
    <source>
        <dbReference type="Proteomes" id="UP000033867"/>
    </source>
</evidence>
<reference evidence="1 2" key="1">
    <citation type="journal article" date="2015" name="Nature">
        <title>rRNA introns, odd ribosomes, and small enigmatic genomes across a large radiation of phyla.</title>
        <authorList>
            <person name="Brown C.T."/>
            <person name="Hug L.A."/>
            <person name="Thomas B.C."/>
            <person name="Sharon I."/>
            <person name="Castelle C.J."/>
            <person name="Singh A."/>
            <person name="Wilkins M.J."/>
            <person name="Williams K.H."/>
            <person name="Banfield J.F."/>
        </authorList>
    </citation>
    <scope>NUCLEOTIDE SEQUENCE [LARGE SCALE GENOMIC DNA]</scope>
</reference>
<accession>A0A0G1EAM8</accession>
<dbReference type="AlphaFoldDB" id="A0A0G1EAM8"/>
<proteinExistence type="predicted"/>
<evidence type="ECO:0000313" key="1">
    <source>
        <dbReference type="EMBL" id="KKS71638.1"/>
    </source>
</evidence>
<organism evidence="1 2">
    <name type="scientific">Candidatus Magasanikbacteria bacterium GW2011_GWE2_42_7</name>
    <dbReference type="NCBI Taxonomy" id="1619052"/>
    <lineage>
        <taxon>Bacteria</taxon>
        <taxon>Candidatus Magasanikiibacteriota</taxon>
    </lineage>
</organism>
<comment type="caution">
    <text evidence="1">The sequence shown here is derived from an EMBL/GenBank/DDBJ whole genome shotgun (WGS) entry which is preliminary data.</text>
</comment>
<gene>
    <name evidence="1" type="ORF">UV42_C0023G0008</name>
</gene>
<dbReference type="Proteomes" id="UP000033867">
    <property type="component" value="Unassembled WGS sequence"/>
</dbReference>
<sequence length="145" mass="16498">MDFFCIHQIVNRHHGGTMGFHDLQKSHTNDAERHLSRKGYWVCACGPLVLNLPISGPFPGAQDVEKDTTLHEVVLYRELASDSVYVCKLKWTVLHNDEQPPSGISEFYITTEDALNIFFGLFVTISLTEREIRVWAPPSIKPDED</sequence>